<dbReference type="InterPro" id="IPR023214">
    <property type="entry name" value="HAD_sf"/>
</dbReference>
<evidence type="ECO:0000313" key="2">
    <source>
        <dbReference type="Proteomes" id="UP001209229"/>
    </source>
</evidence>
<comment type="caution">
    <text evidence="1">The sequence shown here is derived from an EMBL/GenBank/DDBJ whole genome shotgun (WGS) entry which is preliminary data.</text>
</comment>
<proteinExistence type="predicted"/>
<dbReference type="InterPro" id="IPR036412">
    <property type="entry name" value="HAD-like_sf"/>
</dbReference>
<protein>
    <submittedName>
        <fullName evidence="1">HAD-IA family hydrolase</fullName>
    </submittedName>
</protein>
<evidence type="ECO:0000313" key="1">
    <source>
        <dbReference type="EMBL" id="MCW3785723.1"/>
    </source>
</evidence>
<dbReference type="PANTHER" id="PTHR43481:SF4">
    <property type="entry name" value="GLYCEROL-1-PHOSPHATE PHOSPHOHYDROLASE 1-RELATED"/>
    <property type="match status" value="1"/>
</dbReference>
<dbReference type="PANTHER" id="PTHR43481">
    <property type="entry name" value="FRUCTOSE-1-PHOSPHATE PHOSPHATASE"/>
    <property type="match status" value="1"/>
</dbReference>
<dbReference type="AlphaFoldDB" id="A0AAE3M245"/>
<dbReference type="Proteomes" id="UP001209229">
    <property type="component" value="Unassembled WGS sequence"/>
</dbReference>
<keyword evidence="2" id="KW-1185">Reference proteome</keyword>
<dbReference type="SUPFAM" id="SSF56784">
    <property type="entry name" value="HAD-like"/>
    <property type="match status" value="1"/>
</dbReference>
<dbReference type="SFLD" id="SFLDG01135">
    <property type="entry name" value="C1.5.6:_HAD__Beta-PGM__Phospha"/>
    <property type="match status" value="1"/>
</dbReference>
<dbReference type="InterPro" id="IPR006439">
    <property type="entry name" value="HAD-SF_hydro_IA"/>
</dbReference>
<dbReference type="NCBIfam" id="TIGR01509">
    <property type="entry name" value="HAD-SF-IA-v3"/>
    <property type="match status" value="1"/>
</dbReference>
<organism evidence="1 2">
    <name type="scientific">Plebeiibacterium sediminum</name>
    <dbReference type="NCBI Taxonomy" id="2992112"/>
    <lineage>
        <taxon>Bacteria</taxon>
        <taxon>Pseudomonadati</taxon>
        <taxon>Bacteroidota</taxon>
        <taxon>Bacteroidia</taxon>
        <taxon>Marinilabiliales</taxon>
        <taxon>Marinilabiliaceae</taxon>
        <taxon>Plebeiibacterium</taxon>
    </lineage>
</organism>
<name>A0AAE3M245_9BACT</name>
<dbReference type="SFLD" id="SFLDG01129">
    <property type="entry name" value="C1.5:_HAD__Beta-PGM__Phosphata"/>
    <property type="match status" value="1"/>
</dbReference>
<dbReference type="EMBL" id="JAPDPJ010000005">
    <property type="protein sequence ID" value="MCW3785723.1"/>
    <property type="molecule type" value="Genomic_DNA"/>
</dbReference>
<dbReference type="Gene3D" id="3.40.50.1000">
    <property type="entry name" value="HAD superfamily/HAD-like"/>
    <property type="match status" value="1"/>
</dbReference>
<dbReference type="GO" id="GO:0050308">
    <property type="term" value="F:sugar-phosphatase activity"/>
    <property type="evidence" value="ECO:0007669"/>
    <property type="project" value="TreeGrafter"/>
</dbReference>
<reference evidence="1" key="1">
    <citation type="submission" date="2022-10" db="EMBL/GenBank/DDBJ databases">
        <authorList>
            <person name="Yu W.X."/>
        </authorList>
    </citation>
    <scope>NUCLEOTIDE SEQUENCE</scope>
    <source>
        <strain evidence="1">AAT</strain>
    </source>
</reference>
<keyword evidence="1" id="KW-0378">Hydrolase</keyword>
<dbReference type="Gene3D" id="1.10.150.240">
    <property type="entry name" value="Putative phosphatase, domain 2"/>
    <property type="match status" value="1"/>
</dbReference>
<dbReference type="Pfam" id="PF00702">
    <property type="entry name" value="Hydrolase"/>
    <property type="match status" value="1"/>
</dbReference>
<dbReference type="SFLD" id="SFLDS00003">
    <property type="entry name" value="Haloacid_Dehalogenase"/>
    <property type="match status" value="1"/>
</dbReference>
<dbReference type="PRINTS" id="PR00413">
    <property type="entry name" value="HADHALOGNASE"/>
</dbReference>
<dbReference type="InterPro" id="IPR023198">
    <property type="entry name" value="PGP-like_dom2"/>
</dbReference>
<dbReference type="InterPro" id="IPR051806">
    <property type="entry name" value="HAD-like_SPP"/>
</dbReference>
<gene>
    <name evidence="1" type="ORF">OM075_04555</name>
</gene>
<dbReference type="RefSeq" id="WP_301189293.1">
    <property type="nucleotide sequence ID" value="NZ_JAPDPJ010000005.1"/>
</dbReference>
<sequence length="226" mass="25057">MSSSIIPSNLKCVIFDMDGVLYDSMKNHESTWQGCFKPEGIDFPAYEAYMHEGRTGHDTIGYAFKEYLNKEATPEDKERVYNEKVRLMGLAPKAEKMPMMYDLIQFLKERGLEIWVVTGSKQPTLLDKLNNDFGINPQQIISAKNVTNGKPHPEPYLKAVAGSGFTAEECMVVENAPLGVRSAKAAGITTIAVNTGVLDDEILANEGADIILPNTTELFTYITNLL</sequence>
<accession>A0AAE3M245</accession>